<keyword evidence="3" id="KW-1185">Reference proteome</keyword>
<name>A0A183D910_9BILA</name>
<dbReference type="WBParaSite" id="GPUH_0000520801-mRNA-1">
    <property type="protein sequence ID" value="GPUH_0000520801-mRNA-1"/>
    <property type="gene ID" value="GPUH_0000520801"/>
</dbReference>
<accession>A0A183D910</accession>
<evidence type="ECO:0000313" key="2">
    <source>
        <dbReference type="EMBL" id="VDK49648.1"/>
    </source>
</evidence>
<feature type="compositionally biased region" description="Polar residues" evidence="1">
    <location>
        <begin position="53"/>
        <end position="69"/>
    </location>
</feature>
<dbReference type="AlphaFoldDB" id="A0A183D910"/>
<evidence type="ECO:0000256" key="1">
    <source>
        <dbReference type="SAM" id="MobiDB-lite"/>
    </source>
</evidence>
<gene>
    <name evidence="2" type="ORF">GPUH_LOCUS5200</name>
</gene>
<feature type="region of interest" description="Disordered" evidence="1">
    <location>
        <begin position="1"/>
        <end position="79"/>
    </location>
</feature>
<reference evidence="4" key="1">
    <citation type="submission" date="2016-06" db="UniProtKB">
        <authorList>
            <consortium name="WormBaseParasite"/>
        </authorList>
    </citation>
    <scope>IDENTIFICATION</scope>
</reference>
<sequence length="117" mass="12823">MPASAATVMMTDVSVEMPQPGTSSSDGAASVTRYHQMTEPINNNNITNNNSNGEASQVAESSGDMSSRSAQHDEIDDDEMVRVKFHETSVSYLSCKLNSKQQMHPKIEKDETKKKLT</sequence>
<evidence type="ECO:0000313" key="3">
    <source>
        <dbReference type="Proteomes" id="UP000271098"/>
    </source>
</evidence>
<organism evidence="4">
    <name type="scientific">Gongylonema pulchrum</name>
    <dbReference type="NCBI Taxonomy" id="637853"/>
    <lineage>
        <taxon>Eukaryota</taxon>
        <taxon>Metazoa</taxon>
        <taxon>Ecdysozoa</taxon>
        <taxon>Nematoda</taxon>
        <taxon>Chromadorea</taxon>
        <taxon>Rhabditida</taxon>
        <taxon>Spirurina</taxon>
        <taxon>Spiruromorpha</taxon>
        <taxon>Spiruroidea</taxon>
        <taxon>Gongylonematidae</taxon>
        <taxon>Gongylonema</taxon>
    </lineage>
</organism>
<proteinExistence type="predicted"/>
<reference evidence="2 3" key="2">
    <citation type="submission" date="2018-11" db="EMBL/GenBank/DDBJ databases">
        <authorList>
            <consortium name="Pathogen Informatics"/>
        </authorList>
    </citation>
    <scope>NUCLEOTIDE SEQUENCE [LARGE SCALE GENOMIC DNA]</scope>
</reference>
<feature type="compositionally biased region" description="Low complexity" evidence="1">
    <location>
        <begin position="41"/>
        <end position="52"/>
    </location>
</feature>
<evidence type="ECO:0000313" key="4">
    <source>
        <dbReference type="WBParaSite" id="GPUH_0000520801-mRNA-1"/>
    </source>
</evidence>
<dbReference type="EMBL" id="UYRT01010726">
    <property type="protein sequence ID" value="VDK49648.1"/>
    <property type="molecule type" value="Genomic_DNA"/>
</dbReference>
<protein>
    <submittedName>
        <fullName evidence="4">Zinc finger protein</fullName>
    </submittedName>
</protein>
<dbReference type="Proteomes" id="UP000271098">
    <property type="component" value="Unassembled WGS sequence"/>
</dbReference>